<feature type="transmembrane region" description="Helical" evidence="9">
    <location>
        <begin position="315"/>
        <end position="335"/>
    </location>
</feature>
<dbReference type="FunFam" id="1.10.357.140:FF:000008">
    <property type="entry name" value="4-hydroxybenzoate octaprenyltransferase"/>
    <property type="match status" value="1"/>
</dbReference>
<feature type="transmembrane region" description="Helical" evidence="9">
    <location>
        <begin position="152"/>
        <end position="175"/>
    </location>
</feature>
<dbReference type="PANTHER" id="PTHR11048">
    <property type="entry name" value="PRENYLTRANSFERASES"/>
    <property type="match status" value="1"/>
</dbReference>
<evidence type="ECO:0000256" key="7">
    <source>
        <dbReference type="ARBA" id="ARBA00022989"/>
    </source>
</evidence>
<accession>A0A0U1M202</accession>
<proteinExistence type="inferred from homology"/>
<dbReference type="InterPro" id="IPR006370">
    <property type="entry name" value="HB_polyprenyltransferase-like"/>
</dbReference>
<feature type="compositionally biased region" description="Basic and acidic residues" evidence="10">
    <location>
        <begin position="12"/>
        <end position="23"/>
    </location>
</feature>
<keyword evidence="9" id="KW-0999">Mitochondrion inner membrane</keyword>
<dbReference type="GO" id="GO:0008299">
    <property type="term" value="P:isoprenoid biosynthetic process"/>
    <property type="evidence" value="ECO:0007669"/>
    <property type="project" value="UniProtKB-UniRule"/>
</dbReference>
<keyword evidence="9" id="KW-0496">Mitochondrion</keyword>
<feature type="transmembrane region" description="Helical" evidence="9">
    <location>
        <begin position="59"/>
        <end position="76"/>
    </location>
</feature>
<dbReference type="InterPro" id="IPR000537">
    <property type="entry name" value="UbiA_prenyltransferase"/>
</dbReference>
<evidence type="ECO:0000256" key="8">
    <source>
        <dbReference type="ARBA" id="ARBA00023136"/>
    </source>
</evidence>
<evidence type="ECO:0000256" key="4">
    <source>
        <dbReference type="ARBA" id="ARBA00005985"/>
    </source>
</evidence>
<dbReference type="OMA" id="CAWNDTV"/>
<comment type="cofactor">
    <cofactor evidence="1 9">
        <name>Mg(2+)</name>
        <dbReference type="ChEBI" id="CHEBI:18420"/>
    </cofactor>
</comment>
<evidence type="ECO:0000313" key="11">
    <source>
        <dbReference type="EMBL" id="CRG89607.1"/>
    </source>
</evidence>
<gene>
    <name evidence="11" type="ORF">PISL3812_06646</name>
</gene>
<keyword evidence="12" id="KW-1185">Reference proteome</keyword>
<evidence type="ECO:0000256" key="5">
    <source>
        <dbReference type="ARBA" id="ARBA00022679"/>
    </source>
</evidence>
<feature type="region of interest" description="Disordered" evidence="10">
    <location>
        <begin position="1"/>
        <end position="23"/>
    </location>
</feature>
<organism evidence="11 12">
    <name type="scientific">Talaromyces islandicus</name>
    <name type="common">Penicillium islandicum</name>
    <dbReference type="NCBI Taxonomy" id="28573"/>
    <lineage>
        <taxon>Eukaryota</taxon>
        <taxon>Fungi</taxon>
        <taxon>Dikarya</taxon>
        <taxon>Ascomycota</taxon>
        <taxon>Pezizomycotina</taxon>
        <taxon>Eurotiomycetes</taxon>
        <taxon>Eurotiomycetidae</taxon>
        <taxon>Eurotiales</taxon>
        <taxon>Trichocomaceae</taxon>
        <taxon>Talaromyces</taxon>
        <taxon>Talaromyces sect. Islandici</taxon>
    </lineage>
</organism>
<dbReference type="HAMAP" id="MF_01635">
    <property type="entry name" value="UbiA"/>
    <property type="match status" value="1"/>
</dbReference>
<feature type="transmembrane region" description="Helical" evidence="9">
    <location>
        <begin position="286"/>
        <end position="308"/>
    </location>
</feature>
<dbReference type="OrthoDB" id="18170at2759"/>
<keyword evidence="8 9" id="KW-0472">Membrane</keyword>
<name>A0A0U1M202_TALIS</name>
<evidence type="ECO:0000313" key="12">
    <source>
        <dbReference type="Proteomes" id="UP000054383"/>
    </source>
</evidence>
<dbReference type="GO" id="GO:0008412">
    <property type="term" value="F:4-hydroxybenzoate polyprenyltransferase activity"/>
    <property type="evidence" value="ECO:0007669"/>
    <property type="project" value="UniProtKB-EC"/>
</dbReference>
<dbReference type="InterPro" id="IPR039653">
    <property type="entry name" value="Prenyltransferase"/>
</dbReference>
<evidence type="ECO:0000256" key="1">
    <source>
        <dbReference type="ARBA" id="ARBA00001946"/>
    </source>
</evidence>
<feature type="transmembrane region" description="Helical" evidence="9">
    <location>
        <begin position="187"/>
        <end position="205"/>
    </location>
</feature>
<dbReference type="AlphaFoldDB" id="A0A0U1M202"/>
<dbReference type="InterPro" id="IPR044878">
    <property type="entry name" value="UbiA_sf"/>
</dbReference>
<evidence type="ECO:0000256" key="10">
    <source>
        <dbReference type="SAM" id="MobiDB-lite"/>
    </source>
</evidence>
<dbReference type="EC" id="2.5.1.39" evidence="9"/>
<dbReference type="EMBL" id="CVMT01000006">
    <property type="protein sequence ID" value="CRG89607.1"/>
    <property type="molecule type" value="Genomic_DNA"/>
</dbReference>
<dbReference type="GO" id="GO:0006744">
    <property type="term" value="P:ubiquinone biosynthetic process"/>
    <property type="evidence" value="ECO:0007669"/>
    <property type="project" value="UniProtKB-UniRule"/>
</dbReference>
<comment type="pathway">
    <text evidence="3">Secondary metabolite biosynthesis; terpenoid biosynthesis.</text>
</comment>
<comment type="catalytic activity">
    <reaction evidence="9">
        <text>an all-trans-polyprenyl diphosphate + 4-hydroxybenzoate = a 4-hydroxy-3-(all-trans-polyprenyl)benzoate + diphosphate</text>
        <dbReference type="Rhea" id="RHEA:44504"/>
        <dbReference type="Rhea" id="RHEA-COMP:9514"/>
        <dbReference type="Rhea" id="RHEA-COMP:9564"/>
        <dbReference type="ChEBI" id="CHEBI:17879"/>
        <dbReference type="ChEBI" id="CHEBI:33019"/>
        <dbReference type="ChEBI" id="CHEBI:58914"/>
        <dbReference type="ChEBI" id="CHEBI:78396"/>
        <dbReference type="EC" id="2.5.1.39"/>
    </reaction>
</comment>
<dbReference type="PANTHER" id="PTHR11048:SF39">
    <property type="entry name" value="POLYPRENYL TRANSFERASE AUSN"/>
    <property type="match status" value="1"/>
</dbReference>
<dbReference type="STRING" id="28573.A0A0U1M202"/>
<keyword evidence="9" id="KW-0414">Isoprene biosynthesis</keyword>
<comment type="pathway">
    <text evidence="9">Cofactor biosynthesis; ubiquinone biosynthesis.</text>
</comment>
<feature type="transmembrane region" description="Helical" evidence="9">
    <location>
        <begin position="261"/>
        <end position="280"/>
    </location>
</feature>
<comment type="similarity">
    <text evidence="4 9">Belongs to the UbiA prenyltransferase family.</text>
</comment>
<dbReference type="Pfam" id="PF01040">
    <property type="entry name" value="UbiA"/>
    <property type="match status" value="1"/>
</dbReference>
<dbReference type="FunFam" id="1.20.120.1780:FF:000001">
    <property type="entry name" value="4-hydroxybenzoate octaprenyltransferase"/>
    <property type="match status" value="1"/>
</dbReference>
<keyword evidence="7 9" id="KW-1133">Transmembrane helix</keyword>
<feature type="transmembrane region" description="Helical" evidence="9">
    <location>
        <begin position="211"/>
        <end position="230"/>
    </location>
</feature>
<sequence length="341" mass="37366">MATENPSLTPYHDSKSSSRKDAEGELELPAYQPPTKGFLSKLPVSCVPYAQLMRLDRPAGFYAFYMPYVIGIAYAAAASEIRLPVSLLLNRASIYIVGCVFLRGAACTWNDNIDQDFDRQVARCRLRPIARGAVSTLQGHIFTAAQTLVGGLLLLALPVECVFDAVPIALLFALYPFGKRFTYYPQLILGFPFAGAIIMASHSLYTNPFSSHNIIPTFCLVFANICWTMVYDTIYAHQDIEDDVKAGVKGMAVRFKDTTHLICSLLSVCVVGLMITTGILSQLGPAYFILSSGGTAASLGSMIVLVDLKTPSSCAWWFHWGFWFVGLSMLSGLLAEYAGRF</sequence>
<dbReference type="UniPathway" id="UPA00232"/>
<evidence type="ECO:0000256" key="3">
    <source>
        <dbReference type="ARBA" id="ARBA00004721"/>
    </source>
</evidence>
<protein>
    <recommendedName>
        <fullName evidence="9">4-hydroxybenzoate polyprenyltransferase, mitochondrial</fullName>
        <shortName evidence="9">4-HB polyprenyltransferase</shortName>
        <ecNumber evidence="9">2.5.1.39</ecNumber>
    </recommendedName>
    <alternativeName>
        <fullName evidence="9">Para-hydroxybenzoate--polyprenyltransferase</fullName>
        <shortName evidence="9">PHB:PPT</shortName>
        <shortName evidence="9">PHB:polyprenyltransferase</shortName>
    </alternativeName>
</protein>
<evidence type="ECO:0000256" key="9">
    <source>
        <dbReference type="HAMAP-Rule" id="MF_03189"/>
    </source>
</evidence>
<dbReference type="GO" id="GO:0005743">
    <property type="term" value="C:mitochondrial inner membrane"/>
    <property type="evidence" value="ECO:0007669"/>
    <property type="project" value="UniProtKB-SubCell"/>
</dbReference>
<evidence type="ECO:0000256" key="2">
    <source>
        <dbReference type="ARBA" id="ARBA00004141"/>
    </source>
</evidence>
<keyword evidence="5 9" id="KW-0808">Transferase</keyword>
<keyword evidence="9" id="KW-0831">Ubiquinone biosynthesis</keyword>
<comment type="subcellular location">
    <subcellularLocation>
        <location evidence="2">Membrane</location>
        <topology evidence="2">Multi-pass membrane protein</topology>
    </subcellularLocation>
    <subcellularLocation>
        <location evidence="9">Mitochondrion inner membrane</location>
        <topology evidence="9">Multi-pass membrane protein</topology>
        <orientation evidence="9">Matrix side</orientation>
    </subcellularLocation>
</comment>
<comment type="function">
    <text evidence="9">Catalyzes the prenylation of para-hydroxybenzoate (PHB) with an all-trans polyprenyl group. Mediates the second step in the final reaction sequence of coenzyme Q (CoQ) biosynthesis, which is the condensation of the polyisoprenoid side chain with PHB, generating the first membrane-bound Q intermediate.</text>
</comment>
<dbReference type="CDD" id="cd13959">
    <property type="entry name" value="PT_UbiA_COQ2"/>
    <property type="match status" value="1"/>
</dbReference>
<feature type="transmembrane region" description="Helical" evidence="9">
    <location>
        <begin position="88"/>
        <end position="106"/>
    </location>
</feature>
<evidence type="ECO:0000256" key="6">
    <source>
        <dbReference type="ARBA" id="ARBA00022692"/>
    </source>
</evidence>
<keyword evidence="6 9" id="KW-0812">Transmembrane</keyword>
<dbReference type="Proteomes" id="UP000054383">
    <property type="component" value="Unassembled WGS sequence"/>
</dbReference>
<dbReference type="Gene3D" id="1.20.120.1780">
    <property type="entry name" value="UbiA prenyltransferase"/>
    <property type="match status" value="1"/>
</dbReference>
<dbReference type="Gene3D" id="1.10.357.140">
    <property type="entry name" value="UbiA prenyltransferase"/>
    <property type="match status" value="1"/>
</dbReference>
<reference evidence="11 12" key="1">
    <citation type="submission" date="2015-04" db="EMBL/GenBank/DDBJ databases">
        <authorList>
            <person name="Syromyatnikov M.Y."/>
            <person name="Popov V.N."/>
        </authorList>
    </citation>
    <scope>NUCLEOTIDE SEQUENCE [LARGE SCALE GENOMIC DNA]</scope>
    <source>
        <strain evidence="11">WF-38-12</strain>
    </source>
</reference>